<comment type="caution">
    <text evidence="1">The sequence shown here is derived from an EMBL/GenBank/DDBJ whole genome shotgun (WGS) entry which is preliminary data.</text>
</comment>
<reference evidence="2" key="2">
    <citation type="submission" date="2019-10" db="EMBL/GenBank/DDBJ databases">
        <title>A de novo genome assembly of a pear dwarfing rootstock.</title>
        <authorList>
            <person name="Wang F."/>
            <person name="Wang J."/>
            <person name="Li S."/>
            <person name="Zhang Y."/>
            <person name="Fang M."/>
            <person name="Ma L."/>
            <person name="Zhao Y."/>
            <person name="Jiang S."/>
        </authorList>
    </citation>
    <scope>NUCLEOTIDE SEQUENCE [LARGE SCALE GENOMIC DNA]</scope>
</reference>
<dbReference type="Proteomes" id="UP000327157">
    <property type="component" value="Chromosome 1"/>
</dbReference>
<proteinExistence type="predicted"/>
<evidence type="ECO:0000313" key="2">
    <source>
        <dbReference type="Proteomes" id="UP000327157"/>
    </source>
</evidence>
<dbReference type="EMBL" id="SMOL01000768">
    <property type="protein sequence ID" value="KAB2597318.1"/>
    <property type="molecule type" value="Genomic_DNA"/>
</dbReference>
<protein>
    <submittedName>
        <fullName evidence="1">Uncharacterized protein</fullName>
    </submittedName>
</protein>
<reference evidence="1 2" key="3">
    <citation type="submission" date="2019-11" db="EMBL/GenBank/DDBJ databases">
        <title>A de novo genome assembly of a pear dwarfing rootstock.</title>
        <authorList>
            <person name="Wang F."/>
            <person name="Wang J."/>
            <person name="Li S."/>
            <person name="Zhang Y."/>
            <person name="Fang M."/>
            <person name="Ma L."/>
            <person name="Zhao Y."/>
            <person name="Jiang S."/>
        </authorList>
    </citation>
    <scope>NUCLEOTIDE SEQUENCE [LARGE SCALE GENOMIC DNA]</scope>
    <source>
        <strain evidence="1">S2</strain>
        <tissue evidence="1">Leaf</tissue>
    </source>
</reference>
<organism evidence="1 2">
    <name type="scientific">Pyrus ussuriensis x Pyrus communis</name>
    <dbReference type="NCBI Taxonomy" id="2448454"/>
    <lineage>
        <taxon>Eukaryota</taxon>
        <taxon>Viridiplantae</taxon>
        <taxon>Streptophyta</taxon>
        <taxon>Embryophyta</taxon>
        <taxon>Tracheophyta</taxon>
        <taxon>Spermatophyta</taxon>
        <taxon>Magnoliopsida</taxon>
        <taxon>eudicotyledons</taxon>
        <taxon>Gunneridae</taxon>
        <taxon>Pentapetalae</taxon>
        <taxon>rosids</taxon>
        <taxon>fabids</taxon>
        <taxon>Rosales</taxon>
        <taxon>Rosaceae</taxon>
        <taxon>Amygdaloideae</taxon>
        <taxon>Maleae</taxon>
        <taxon>Pyrus</taxon>
    </lineage>
</organism>
<reference evidence="1 2" key="1">
    <citation type="submission" date="2019-09" db="EMBL/GenBank/DDBJ databases">
        <authorList>
            <person name="Ou C."/>
        </authorList>
    </citation>
    <scope>NUCLEOTIDE SEQUENCE [LARGE SCALE GENOMIC DNA]</scope>
    <source>
        <strain evidence="1">S2</strain>
        <tissue evidence="1">Leaf</tissue>
    </source>
</reference>
<accession>A0A5N5F2J9</accession>
<evidence type="ECO:0000313" key="1">
    <source>
        <dbReference type="EMBL" id="KAB2597318.1"/>
    </source>
</evidence>
<sequence>MPSTGNSLYLRIKVVWVRIHLIPMQLREVEIMKNITLPISRLVRLDDASINSLNASPLGCCLFATQASSRGLRSYQLSSVFSDDPNVLSNEDVKGLGFALPDTKDDLIFCFPQPRIIKEDRPRRRTVTHVVEGPPKKRRRDLIGEGAGCSHVVGENKW</sequence>
<keyword evidence="2" id="KW-1185">Reference proteome</keyword>
<name>A0A5N5F2J9_9ROSA</name>
<gene>
    <name evidence="1" type="ORF">D8674_000238</name>
</gene>
<dbReference type="AlphaFoldDB" id="A0A5N5F2J9"/>